<feature type="domain" description="4'-phosphopantetheinyl transferase" evidence="3">
    <location>
        <begin position="118"/>
        <end position="220"/>
    </location>
</feature>
<keyword evidence="2 5" id="KW-0808">Transferase</keyword>
<sequence length="237" mass="26874">MSSLSWFPGLEDHRVGDVHLWWAPLDHSASLVKKMEACLAAEEKERAQRLVRWQDRKRWIVSRGLLRHLLSAVTGEEAEKLCFQYGLHGKPVLRGYDCPFNLSHSHDWVVIAVSPSSPVGVDVERVCPDLEADKLIDLVMSPSEKTEWKKLPAEGRLVAFFRLWTRKEAVVKAAGEGLSRSLPGFSVGWQPDRYGHVDEKGVEWEVVSLDWIPGYEMACCIGSRSAVADWRRRTLQG</sequence>
<dbReference type="SUPFAM" id="SSF56214">
    <property type="entry name" value="4'-phosphopantetheinyl transferase"/>
    <property type="match status" value="2"/>
</dbReference>
<dbReference type="Proteomes" id="UP001185012">
    <property type="component" value="Unassembled WGS sequence"/>
</dbReference>
<proteinExistence type="inferred from homology"/>
<evidence type="ECO:0000259" key="4">
    <source>
        <dbReference type="Pfam" id="PF22624"/>
    </source>
</evidence>
<gene>
    <name evidence="5" type="ORF">JOE21_000163</name>
</gene>
<dbReference type="InterPro" id="IPR050559">
    <property type="entry name" value="P-Pant_transferase_sf"/>
</dbReference>
<dbReference type="InterPro" id="IPR055066">
    <property type="entry name" value="AASDHPPT_N"/>
</dbReference>
<dbReference type="EC" id="2.7.8.-" evidence="5"/>
<evidence type="ECO:0000256" key="1">
    <source>
        <dbReference type="ARBA" id="ARBA00010990"/>
    </source>
</evidence>
<evidence type="ECO:0000259" key="3">
    <source>
        <dbReference type="Pfam" id="PF01648"/>
    </source>
</evidence>
<reference evidence="5 6" key="1">
    <citation type="submission" date="2023-07" db="EMBL/GenBank/DDBJ databases">
        <title>Genomic Encyclopedia of Type Strains, Phase IV (KMG-IV): sequencing the most valuable type-strain genomes for metagenomic binning, comparative biology and taxonomic classification.</title>
        <authorList>
            <person name="Goeker M."/>
        </authorList>
    </citation>
    <scope>NUCLEOTIDE SEQUENCE [LARGE SCALE GENOMIC DNA]</scope>
    <source>
        <strain evidence="5 6">DSM 45903</strain>
    </source>
</reference>
<dbReference type="Pfam" id="PF22624">
    <property type="entry name" value="AASDHPPT_N"/>
    <property type="match status" value="1"/>
</dbReference>
<dbReference type="EMBL" id="JAVDQG010000001">
    <property type="protein sequence ID" value="MDR6224175.1"/>
    <property type="molecule type" value="Genomic_DNA"/>
</dbReference>
<dbReference type="InterPro" id="IPR037143">
    <property type="entry name" value="4-PPantetheinyl_Trfase_dom_sf"/>
</dbReference>
<keyword evidence="6" id="KW-1185">Reference proteome</keyword>
<dbReference type="InterPro" id="IPR008278">
    <property type="entry name" value="4-PPantetheinyl_Trfase_dom"/>
</dbReference>
<accession>A0ABU1IHD2</accession>
<dbReference type="RefSeq" id="WP_309861092.1">
    <property type="nucleotide sequence ID" value="NZ_JAVDQG010000001.1"/>
</dbReference>
<evidence type="ECO:0000256" key="2">
    <source>
        <dbReference type="ARBA" id="ARBA00022679"/>
    </source>
</evidence>
<comment type="similarity">
    <text evidence="1">Belongs to the P-Pant transferase superfamily. Gsp/Sfp/HetI/AcpT family.</text>
</comment>
<dbReference type="GO" id="GO:0016740">
    <property type="term" value="F:transferase activity"/>
    <property type="evidence" value="ECO:0007669"/>
    <property type="project" value="UniProtKB-KW"/>
</dbReference>
<evidence type="ECO:0000313" key="6">
    <source>
        <dbReference type="Proteomes" id="UP001185012"/>
    </source>
</evidence>
<dbReference type="PANTHER" id="PTHR12215">
    <property type="entry name" value="PHOSPHOPANTETHEINE TRANSFERASE"/>
    <property type="match status" value="1"/>
</dbReference>
<dbReference type="Gene3D" id="3.90.470.20">
    <property type="entry name" value="4'-phosphopantetheinyl transferase domain"/>
    <property type="match status" value="2"/>
</dbReference>
<protein>
    <submittedName>
        <fullName evidence="5">4'-phosphopantetheinyl transferase</fullName>
        <ecNumber evidence="5">2.7.8.-</ecNumber>
    </submittedName>
</protein>
<feature type="domain" description="4'-phosphopantetheinyl transferase N-terminal" evidence="4">
    <location>
        <begin position="22"/>
        <end position="115"/>
    </location>
</feature>
<organism evidence="5 6">
    <name type="scientific">Desmospora profundinema</name>
    <dbReference type="NCBI Taxonomy" id="1571184"/>
    <lineage>
        <taxon>Bacteria</taxon>
        <taxon>Bacillati</taxon>
        <taxon>Bacillota</taxon>
        <taxon>Bacilli</taxon>
        <taxon>Bacillales</taxon>
        <taxon>Thermoactinomycetaceae</taxon>
        <taxon>Desmospora</taxon>
    </lineage>
</organism>
<evidence type="ECO:0000313" key="5">
    <source>
        <dbReference type="EMBL" id="MDR6224175.1"/>
    </source>
</evidence>
<name>A0ABU1IHD2_9BACL</name>
<comment type="caution">
    <text evidence="5">The sequence shown here is derived from an EMBL/GenBank/DDBJ whole genome shotgun (WGS) entry which is preliminary data.</text>
</comment>
<dbReference type="Pfam" id="PF01648">
    <property type="entry name" value="ACPS"/>
    <property type="match status" value="1"/>
</dbReference>
<dbReference type="PANTHER" id="PTHR12215:SF10">
    <property type="entry name" value="L-AMINOADIPATE-SEMIALDEHYDE DEHYDROGENASE-PHOSPHOPANTETHEINYL TRANSFERASE"/>
    <property type="match status" value="1"/>
</dbReference>